<reference evidence="8" key="1">
    <citation type="submission" date="2020-05" db="EMBL/GenBank/DDBJ databases">
        <authorList>
            <person name="Chiriac C."/>
            <person name="Salcher M."/>
            <person name="Ghai R."/>
            <person name="Kavagutti S V."/>
        </authorList>
    </citation>
    <scope>NUCLEOTIDE SEQUENCE</scope>
</reference>
<dbReference type="EMBL" id="CAFBOL010000040">
    <property type="protein sequence ID" value="CAB4993547.1"/>
    <property type="molecule type" value="Genomic_DNA"/>
</dbReference>
<sequence>MTTTSTTTTTTYCRLCPAACGLVVELDEFGEVAHLRGDEQHALTRGFTCTKGRHLAEFHRSPNRLRSSQRRTARGGFEALAPDLAVAEVASRLQDIIAEHGPESVALYTGTQAAMASLTLPFTLAFWKALGSSRRFSSMSVDQSAKWVADARLGRWAAGQQRFADADVWMLVGTNPLISMQGGGFTAFPIHDGMRRLDEERRRGLQLIVVDPRRTELATRADLHLQLVPGTDALLFSAILHTLLAEGLHDDEFTDRWAPGLDVLRAAVAPFAPEAVATRCGLTPGEIVAAAQMFGRARKGMVTSGTGPDMGPDSELAEHLIQAVNVVCGRFPREGDALTGTATLGSAKALPAQAVSPDRHWERAVAGVTGYRALNGEWPAVSLPDEILTESPTRIRALVVSGGNPAVAVPGKARMAEALASLELLVTVDPFMSETAALAHYVIAPMVHLERPDTTRSYEGLMDKPFAQYTAPVVTAPEGVIDDWNFFLRLAWAMGRSLKVAGREYVPGDAAPTTDDVLASFAGRGRVSLEELKGEPHGRLYFDLEPVRAAAPDPATKATFDVAPDDIVTALATLADDMDRVPMADSRLLLVVRRAKEVMNSTGTQINTLMRTPPNPCHVHPDDLARLGLSDGDAVSIRSDHGIIHSWVRPDTTLRPGVASMTHGFGGAGETDPEGAGASTNRLLSAQHHLQPVSGMPLMTAVPVELTAR</sequence>
<evidence type="ECO:0000256" key="2">
    <source>
        <dbReference type="ARBA" id="ARBA00022723"/>
    </source>
</evidence>
<evidence type="ECO:0000256" key="1">
    <source>
        <dbReference type="ARBA" id="ARBA00010312"/>
    </source>
</evidence>
<dbReference type="Pfam" id="PF01568">
    <property type="entry name" value="Molydop_binding"/>
    <property type="match status" value="1"/>
</dbReference>
<organism evidence="8">
    <name type="scientific">freshwater metagenome</name>
    <dbReference type="NCBI Taxonomy" id="449393"/>
    <lineage>
        <taxon>unclassified sequences</taxon>
        <taxon>metagenomes</taxon>
        <taxon>ecological metagenomes</taxon>
    </lineage>
</organism>
<keyword evidence="2" id="KW-0479">Metal-binding</keyword>
<keyword evidence="3" id="KW-0408">Iron</keyword>
<dbReference type="InterPro" id="IPR050612">
    <property type="entry name" value="Prok_Mopterin_Oxidored"/>
</dbReference>
<dbReference type="Pfam" id="PF04879">
    <property type="entry name" value="Molybdop_Fe4S4"/>
    <property type="match status" value="1"/>
</dbReference>
<gene>
    <name evidence="7" type="ORF">UFOPK2656_00103</name>
    <name evidence="8" type="ORF">UFOPK3099_01345</name>
    <name evidence="9" type="ORF">UFOPK3651_01953</name>
    <name evidence="10" type="ORF">UFOPK3931_01634</name>
    <name evidence="6" type="ORF">UFOPK4189_01707</name>
</gene>
<dbReference type="InterPro" id="IPR006963">
    <property type="entry name" value="Mopterin_OxRdtase_4Fe-4S_dom"/>
</dbReference>
<dbReference type="Gene3D" id="2.20.25.90">
    <property type="entry name" value="ADC-like domains"/>
    <property type="match status" value="1"/>
</dbReference>
<feature type="domain" description="4Fe-4S Mo/W bis-MGD-type" evidence="5">
    <location>
        <begin position="6"/>
        <end position="63"/>
    </location>
</feature>
<dbReference type="EMBL" id="CAESGF010000008">
    <property type="protein sequence ID" value="CAB4363937.1"/>
    <property type="molecule type" value="Genomic_DNA"/>
</dbReference>
<dbReference type="InterPro" id="IPR006656">
    <property type="entry name" value="Mopterin_OxRdtase"/>
</dbReference>
<comment type="similarity">
    <text evidence="1">Belongs to the prokaryotic molybdopterin-containing oxidoreductase family.</text>
</comment>
<evidence type="ECO:0000259" key="5">
    <source>
        <dbReference type="PROSITE" id="PS51669"/>
    </source>
</evidence>
<protein>
    <submittedName>
        <fullName evidence="8">Unannotated protein</fullName>
    </submittedName>
</protein>
<dbReference type="SUPFAM" id="SSF50692">
    <property type="entry name" value="ADC-like"/>
    <property type="match status" value="1"/>
</dbReference>
<dbReference type="SUPFAM" id="SSF53706">
    <property type="entry name" value="Formate dehydrogenase/DMSO reductase, domains 1-3"/>
    <property type="match status" value="1"/>
</dbReference>
<dbReference type="SMART" id="SM00926">
    <property type="entry name" value="Molybdop_Fe4S4"/>
    <property type="match status" value="1"/>
</dbReference>
<dbReference type="PANTHER" id="PTHR43742:SF6">
    <property type="entry name" value="OXIDOREDUCTASE YYAE-RELATED"/>
    <property type="match status" value="1"/>
</dbReference>
<evidence type="ECO:0000313" key="6">
    <source>
        <dbReference type="EMBL" id="CAB4363937.1"/>
    </source>
</evidence>
<dbReference type="Gene3D" id="2.40.40.20">
    <property type="match status" value="1"/>
</dbReference>
<name>A0A6J6ZIJ3_9ZZZZ</name>
<evidence type="ECO:0000313" key="7">
    <source>
        <dbReference type="EMBL" id="CAB4701813.1"/>
    </source>
</evidence>
<dbReference type="EMBL" id="CAEZYF010000001">
    <property type="protein sequence ID" value="CAB4701813.1"/>
    <property type="molecule type" value="Genomic_DNA"/>
</dbReference>
<evidence type="ECO:0000256" key="4">
    <source>
        <dbReference type="ARBA" id="ARBA00023014"/>
    </source>
</evidence>
<proteinExistence type="inferred from homology"/>
<dbReference type="GO" id="GO:0051536">
    <property type="term" value="F:iron-sulfur cluster binding"/>
    <property type="evidence" value="ECO:0007669"/>
    <property type="project" value="UniProtKB-KW"/>
</dbReference>
<keyword evidence="4" id="KW-0411">Iron-sulfur</keyword>
<dbReference type="PANTHER" id="PTHR43742">
    <property type="entry name" value="TRIMETHYLAMINE-N-OXIDE REDUCTASE"/>
    <property type="match status" value="1"/>
</dbReference>
<dbReference type="Gene3D" id="3.40.50.740">
    <property type="match status" value="1"/>
</dbReference>
<dbReference type="GO" id="GO:0016491">
    <property type="term" value="F:oxidoreductase activity"/>
    <property type="evidence" value="ECO:0007669"/>
    <property type="project" value="InterPro"/>
</dbReference>
<evidence type="ECO:0000256" key="3">
    <source>
        <dbReference type="ARBA" id="ARBA00023004"/>
    </source>
</evidence>
<evidence type="ECO:0000313" key="9">
    <source>
        <dbReference type="EMBL" id="CAB4938119.1"/>
    </source>
</evidence>
<accession>A0A6J6ZIJ3</accession>
<dbReference type="PROSITE" id="PS51669">
    <property type="entry name" value="4FE4S_MOW_BIS_MGD"/>
    <property type="match status" value="1"/>
</dbReference>
<dbReference type="Gene3D" id="3.40.228.10">
    <property type="entry name" value="Dimethylsulfoxide Reductase, domain 2"/>
    <property type="match status" value="1"/>
</dbReference>
<evidence type="ECO:0000313" key="10">
    <source>
        <dbReference type="EMBL" id="CAB4993547.1"/>
    </source>
</evidence>
<evidence type="ECO:0000313" key="8">
    <source>
        <dbReference type="EMBL" id="CAB4820313.1"/>
    </source>
</evidence>
<dbReference type="AlphaFoldDB" id="A0A6J6ZIJ3"/>
<dbReference type="GO" id="GO:0043546">
    <property type="term" value="F:molybdopterin cofactor binding"/>
    <property type="evidence" value="ECO:0007669"/>
    <property type="project" value="InterPro"/>
</dbReference>
<dbReference type="EMBL" id="CAFAAV010000093">
    <property type="protein sequence ID" value="CAB4820313.1"/>
    <property type="molecule type" value="Genomic_DNA"/>
</dbReference>
<dbReference type="InterPro" id="IPR006657">
    <property type="entry name" value="MoPterin_dinucl-bd_dom"/>
</dbReference>
<dbReference type="GO" id="GO:0046872">
    <property type="term" value="F:metal ion binding"/>
    <property type="evidence" value="ECO:0007669"/>
    <property type="project" value="UniProtKB-KW"/>
</dbReference>
<dbReference type="InterPro" id="IPR009010">
    <property type="entry name" value="Asp_de-COase-like_dom_sf"/>
</dbReference>
<dbReference type="EMBL" id="CAFBMT010000010">
    <property type="protein sequence ID" value="CAB4938119.1"/>
    <property type="molecule type" value="Genomic_DNA"/>
</dbReference>
<dbReference type="Pfam" id="PF00384">
    <property type="entry name" value="Molybdopterin"/>
    <property type="match status" value="1"/>
</dbReference>